<keyword evidence="4" id="KW-0804">Transcription</keyword>
<dbReference type="InterPro" id="IPR017930">
    <property type="entry name" value="Myb_dom"/>
</dbReference>
<dbReference type="EMBL" id="GDJX01004844">
    <property type="protein sequence ID" value="JAT63092.1"/>
    <property type="molecule type" value="Transcribed_RNA"/>
</dbReference>
<dbReference type="NCBIfam" id="TIGR01557">
    <property type="entry name" value="myb_SHAQKYF"/>
    <property type="match status" value="1"/>
</dbReference>
<feature type="region of interest" description="Disordered" evidence="8">
    <location>
        <begin position="114"/>
        <end position="135"/>
    </location>
</feature>
<protein>
    <recommendedName>
        <fullName evidence="6">Transcription factor MYBS1</fullName>
    </recommendedName>
    <alternativeName>
        <fullName evidence="7">Myb-related protein S1</fullName>
    </alternativeName>
</protein>
<evidence type="ECO:0000259" key="11">
    <source>
        <dbReference type="PROSITE" id="PS51294"/>
    </source>
</evidence>
<dbReference type="GO" id="GO:0003677">
    <property type="term" value="F:DNA binding"/>
    <property type="evidence" value="ECO:0007669"/>
    <property type="project" value="UniProtKB-KW"/>
</dbReference>
<dbReference type="AlphaFoldDB" id="A0A1D1Z8C7"/>
<dbReference type="FunFam" id="1.10.10.60:FF:000009">
    <property type="entry name" value="transcription factor MYB1R1"/>
    <property type="match status" value="1"/>
</dbReference>
<feature type="domain" description="Myb-like" evidence="9">
    <location>
        <begin position="24"/>
        <end position="78"/>
    </location>
</feature>
<organism evidence="12">
    <name type="scientific">Anthurium amnicola</name>
    <dbReference type="NCBI Taxonomy" id="1678845"/>
    <lineage>
        <taxon>Eukaryota</taxon>
        <taxon>Viridiplantae</taxon>
        <taxon>Streptophyta</taxon>
        <taxon>Embryophyta</taxon>
        <taxon>Tracheophyta</taxon>
        <taxon>Spermatophyta</taxon>
        <taxon>Magnoliopsida</taxon>
        <taxon>Liliopsida</taxon>
        <taxon>Araceae</taxon>
        <taxon>Pothoideae</taxon>
        <taxon>Potheae</taxon>
        <taxon>Anthurium</taxon>
    </lineage>
</organism>
<evidence type="ECO:0000256" key="8">
    <source>
        <dbReference type="SAM" id="MobiDB-lite"/>
    </source>
</evidence>
<dbReference type="InterPro" id="IPR001005">
    <property type="entry name" value="SANT/Myb"/>
</dbReference>
<dbReference type="PROSITE" id="PS50090">
    <property type="entry name" value="MYB_LIKE"/>
    <property type="match status" value="2"/>
</dbReference>
<reference evidence="12" key="1">
    <citation type="submission" date="2015-07" db="EMBL/GenBank/DDBJ databases">
        <title>Transcriptome Assembly of Anthurium amnicola.</title>
        <authorList>
            <person name="Suzuki J."/>
        </authorList>
    </citation>
    <scope>NUCLEOTIDE SEQUENCE</scope>
</reference>
<evidence type="ECO:0000256" key="6">
    <source>
        <dbReference type="ARBA" id="ARBA00068153"/>
    </source>
</evidence>
<evidence type="ECO:0000256" key="7">
    <source>
        <dbReference type="ARBA" id="ARBA00076145"/>
    </source>
</evidence>
<dbReference type="InterPro" id="IPR009057">
    <property type="entry name" value="Homeodomain-like_sf"/>
</dbReference>
<feature type="domain" description="HTH myb-type" evidence="11">
    <location>
        <begin position="129"/>
        <end position="185"/>
    </location>
</feature>
<evidence type="ECO:0000256" key="4">
    <source>
        <dbReference type="ARBA" id="ARBA00023163"/>
    </source>
</evidence>
<evidence type="ECO:0000259" key="9">
    <source>
        <dbReference type="PROSITE" id="PS50090"/>
    </source>
</evidence>
<evidence type="ECO:0000259" key="10">
    <source>
        <dbReference type="PROSITE" id="PS51293"/>
    </source>
</evidence>
<proteinExistence type="predicted"/>
<dbReference type="PANTHER" id="PTHR44042:SF41">
    <property type="entry name" value="DUPLICATED HOMEODOMAIN-LIKE SUPERFAMILY PROTEIN-RELATED"/>
    <property type="match status" value="1"/>
</dbReference>
<evidence type="ECO:0000256" key="1">
    <source>
        <dbReference type="ARBA" id="ARBA00004123"/>
    </source>
</evidence>
<sequence>MWSRMEILCPTAPYLQNSGLFMEQSRNRNGHWTHEENKRFENALAEFDERTTNRWEKVASRLPGKTAEDVKRHYQVLEYDVSHIEAGLMPPGYSSPRFTLDWVNNCTMEGLKQPYVAGSKRPGGRTSDQERKKGVPWTEKEHKLFLEGLSKYGKGDWRNISRKCVITRNPTQVASHAQKYFIRLNAVGKDKRRSSIHDITTANMSDTTPPSPPHPSAICLHSRSAAGPSTPEQFSMIGSNQPDEASGIYKPGLSASHISGNSVTQPCYDTAPNYGLKFEAQYSHPGSLWTTNFAIPM</sequence>
<keyword evidence="2" id="KW-0805">Transcription regulation</keyword>
<dbReference type="SUPFAM" id="SSF46689">
    <property type="entry name" value="Homeodomain-like"/>
    <property type="match status" value="2"/>
</dbReference>
<dbReference type="GO" id="GO:0009739">
    <property type="term" value="P:response to gibberellin"/>
    <property type="evidence" value="ECO:0007669"/>
    <property type="project" value="UniProtKB-ARBA"/>
</dbReference>
<dbReference type="SMART" id="SM00717">
    <property type="entry name" value="SANT"/>
    <property type="match status" value="2"/>
</dbReference>
<gene>
    <name evidence="12" type="primary">MY1R1_14</name>
    <name evidence="12" type="ORF">g.76502</name>
</gene>
<feature type="domain" description="Myb-like" evidence="9">
    <location>
        <begin position="129"/>
        <end position="181"/>
    </location>
</feature>
<keyword evidence="5" id="KW-0539">Nucleus</keyword>
<feature type="domain" description="SANT" evidence="10">
    <location>
        <begin position="137"/>
        <end position="185"/>
    </location>
</feature>
<dbReference type="FunFam" id="1.10.10.60:FF:000154">
    <property type="entry name" value="Transcription factor SRM1"/>
    <property type="match status" value="1"/>
</dbReference>
<dbReference type="Pfam" id="PF00249">
    <property type="entry name" value="Myb_DNA-binding"/>
    <property type="match status" value="2"/>
</dbReference>
<dbReference type="InterPro" id="IPR006447">
    <property type="entry name" value="Myb_dom_plants"/>
</dbReference>
<keyword evidence="3" id="KW-0238">DNA-binding</keyword>
<evidence type="ECO:0000256" key="5">
    <source>
        <dbReference type="ARBA" id="ARBA00023242"/>
    </source>
</evidence>
<evidence type="ECO:0000256" key="2">
    <source>
        <dbReference type="ARBA" id="ARBA00023015"/>
    </source>
</evidence>
<dbReference type="GO" id="GO:0005634">
    <property type="term" value="C:nucleus"/>
    <property type="evidence" value="ECO:0007669"/>
    <property type="project" value="UniProtKB-SubCell"/>
</dbReference>
<dbReference type="GO" id="GO:0009744">
    <property type="term" value="P:response to sucrose"/>
    <property type="evidence" value="ECO:0007669"/>
    <property type="project" value="UniProtKB-ARBA"/>
</dbReference>
<name>A0A1D1Z8C7_9ARAE</name>
<comment type="subcellular location">
    <subcellularLocation>
        <location evidence="1">Nucleus</location>
    </subcellularLocation>
</comment>
<dbReference type="InterPro" id="IPR017884">
    <property type="entry name" value="SANT_dom"/>
</dbReference>
<dbReference type="PROSITE" id="PS51293">
    <property type="entry name" value="SANT"/>
    <property type="match status" value="1"/>
</dbReference>
<accession>A0A1D1Z8C7</accession>
<dbReference type="PROSITE" id="PS51294">
    <property type="entry name" value="HTH_MYB"/>
    <property type="match status" value="1"/>
</dbReference>
<dbReference type="CDD" id="cd00167">
    <property type="entry name" value="SANT"/>
    <property type="match status" value="2"/>
</dbReference>
<dbReference type="PANTHER" id="PTHR44042">
    <property type="entry name" value="DUPLICATED HOMEODOMAIN-LIKE SUPERFAMILY PROTEIN-RELATED"/>
    <property type="match status" value="1"/>
</dbReference>
<evidence type="ECO:0000256" key="3">
    <source>
        <dbReference type="ARBA" id="ARBA00023125"/>
    </source>
</evidence>
<evidence type="ECO:0000313" key="12">
    <source>
        <dbReference type="EMBL" id="JAT63092.1"/>
    </source>
</evidence>
<dbReference type="Gene3D" id="1.10.10.60">
    <property type="entry name" value="Homeodomain-like"/>
    <property type="match status" value="2"/>
</dbReference>